<dbReference type="PANTHER" id="PTHR43752">
    <property type="entry name" value="BNR/ASP-BOX REPEAT FAMILY PROTEIN"/>
    <property type="match status" value="1"/>
</dbReference>
<evidence type="ECO:0000256" key="1">
    <source>
        <dbReference type="SAM" id="MobiDB-lite"/>
    </source>
</evidence>
<reference evidence="4" key="1">
    <citation type="journal article" date="2019" name="Int. J. Syst. Evol. Microbiol.">
        <title>The Global Catalogue of Microorganisms (GCM) 10K type strain sequencing project: providing services to taxonomists for standard genome sequencing and annotation.</title>
        <authorList>
            <consortium name="The Broad Institute Genomics Platform"/>
            <consortium name="The Broad Institute Genome Sequencing Center for Infectious Disease"/>
            <person name="Wu L."/>
            <person name="Ma J."/>
        </authorList>
    </citation>
    <scope>NUCLEOTIDE SEQUENCE [LARGE SCALE GENOMIC DNA]</scope>
    <source>
        <strain evidence="4">JCM 17125</strain>
    </source>
</reference>
<dbReference type="Proteomes" id="UP001501468">
    <property type="component" value="Unassembled WGS sequence"/>
</dbReference>
<accession>A0ABP7CLG4</accession>
<evidence type="ECO:0000259" key="2">
    <source>
        <dbReference type="Pfam" id="PF13088"/>
    </source>
</evidence>
<evidence type="ECO:0000313" key="3">
    <source>
        <dbReference type="EMBL" id="GAA3690918.1"/>
    </source>
</evidence>
<dbReference type="Pfam" id="PF13088">
    <property type="entry name" value="BNR_2"/>
    <property type="match status" value="1"/>
</dbReference>
<dbReference type="PANTHER" id="PTHR43752:SF2">
    <property type="entry name" value="BNR_ASP-BOX REPEAT FAMILY PROTEIN"/>
    <property type="match status" value="1"/>
</dbReference>
<proteinExistence type="predicted"/>
<gene>
    <name evidence="3" type="ORF">GCM10022399_03330</name>
</gene>
<comment type="caution">
    <text evidence="3">The sequence shown here is derived from an EMBL/GenBank/DDBJ whole genome shotgun (WGS) entry which is preliminary data.</text>
</comment>
<dbReference type="RefSeq" id="WP_344940594.1">
    <property type="nucleotide sequence ID" value="NZ_BAABDC010000001.1"/>
</dbReference>
<protein>
    <submittedName>
        <fullName evidence="3">Exo-alpha-sialidase</fullName>
    </submittedName>
</protein>
<evidence type="ECO:0000313" key="4">
    <source>
        <dbReference type="Proteomes" id="UP001501468"/>
    </source>
</evidence>
<dbReference type="Gene3D" id="2.120.10.10">
    <property type="match status" value="1"/>
</dbReference>
<dbReference type="SUPFAM" id="SSF50939">
    <property type="entry name" value="Sialidases"/>
    <property type="match status" value="1"/>
</dbReference>
<dbReference type="InterPro" id="IPR036278">
    <property type="entry name" value="Sialidase_sf"/>
</dbReference>
<feature type="domain" description="Sialidase" evidence="2">
    <location>
        <begin position="47"/>
        <end position="383"/>
    </location>
</feature>
<dbReference type="EMBL" id="BAABDC010000001">
    <property type="protein sequence ID" value="GAA3690918.1"/>
    <property type="molecule type" value="Genomic_DNA"/>
</dbReference>
<organism evidence="3 4">
    <name type="scientific">Terrabacter ginsenosidimutans</name>
    <dbReference type="NCBI Taxonomy" id="490575"/>
    <lineage>
        <taxon>Bacteria</taxon>
        <taxon>Bacillati</taxon>
        <taxon>Actinomycetota</taxon>
        <taxon>Actinomycetes</taxon>
        <taxon>Micrococcales</taxon>
        <taxon>Intrasporangiaceae</taxon>
        <taxon>Terrabacter</taxon>
    </lineage>
</organism>
<keyword evidence="4" id="KW-1185">Reference proteome</keyword>
<name>A0ABP7CLG4_9MICO</name>
<dbReference type="InterPro" id="IPR011040">
    <property type="entry name" value="Sialidase"/>
</dbReference>
<feature type="region of interest" description="Disordered" evidence="1">
    <location>
        <begin position="1"/>
        <end position="24"/>
    </location>
</feature>
<dbReference type="CDD" id="cd15482">
    <property type="entry name" value="Sialidase_non-viral"/>
    <property type="match status" value="1"/>
</dbReference>
<sequence length="414" mass="44738">MSEAGAAVETLPTDGVLRPRDEGGHTAYLPTPTVQCHAANLAWLPNGDLACVWFGGTQEGVSDITAYLSRMPSGSDTWSDPVPLSDDPTRSEQNPILFTAPDGAVWLLYTAQLAGNQDTSEVRRRLSRDGGSTWEAPTVLLPATADGGVFVRQPPVVLASGRILLPVFNCVTVPGQKWVGNEDTSSVWWSDDGGASWTEAQVPGSLGCVHMNIVVRHDGSLWACFRSRWADHVWETTSTDDGLTWAQPTPTPLPNNNSSIQAVSTGGREVALVFNRSSALDATERRVSLYDEIDDEGVRDGIDGPVLAEPSVDTDDGRPKAFWGAPRAPMTLGLSPDEGRSWPVQVDLETGDGYCMSNNSREGLNRELSYPSVLPGPDGDLHVAYTYHRRAIKHVHLPADVVDRLRGAHRAPSR</sequence>